<evidence type="ECO:0000313" key="3">
    <source>
        <dbReference type="Proteomes" id="UP000186914"/>
    </source>
</evidence>
<dbReference type="Pfam" id="PF18545">
    <property type="entry name" value="HalOD1"/>
    <property type="match status" value="1"/>
</dbReference>
<sequence length="110" mass="11969">MSSEKYLKPIQVTENDTADANGVRTSYLYDISSYITQGNTCMGIVAALASRSRQSELDLPPLGRVIDAGALDRLIEQQIVGDQQNPVSVTFPYEIYLITVSGNGTALIRT</sequence>
<dbReference type="EMBL" id="FTNO01000006">
    <property type="protein sequence ID" value="SIR89548.1"/>
    <property type="molecule type" value="Genomic_DNA"/>
</dbReference>
<proteinExistence type="predicted"/>
<reference evidence="3" key="1">
    <citation type="submission" date="2017-01" db="EMBL/GenBank/DDBJ databases">
        <authorList>
            <person name="Varghese N."/>
            <person name="Submissions S."/>
        </authorList>
    </citation>
    <scope>NUCLEOTIDE SEQUENCE [LARGE SCALE GENOMIC DNA]</scope>
    <source>
        <strain evidence="3">CGMCC 1.7737</strain>
    </source>
</reference>
<dbReference type="AlphaFoldDB" id="A0A1N7EN73"/>
<dbReference type="RefSeq" id="WP_076432677.1">
    <property type="nucleotide sequence ID" value="NZ_FTNO01000006.1"/>
</dbReference>
<dbReference type="InterPro" id="IPR040624">
    <property type="entry name" value="HalOD1"/>
</dbReference>
<keyword evidence="3" id="KW-1185">Reference proteome</keyword>
<accession>A0A1N7EN73</accession>
<name>A0A1N7EN73_9EURY</name>
<organism evidence="2 3">
    <name type="scientific">Haladaptatus litoreus</name>
    <dbReference type="NCBI Taxonomy" id="553468"/>
    <lineage>
        <taxon>Archaea</taxon>
        <taxon>Methanobacteriati</taxon>
        <taxon>Methanobacteriota</taxon>
        <taxon>Stenosarchaea group</taxon>
        <taxon>Halobacteria</taxon>
        <taxon>Halobacteriales</taxon>
        <taxon>Haladaptataceae</taxon>
        <taxon>Haladaptatus</taxon>
    </lineage>
</organism>
<evidence type="ECO:0000259" key="1">
    <source>
        <dbReference type="Pfam" id="PF18545"/>
    </source>
</evidence>
<dbReference type="Proteomes" id="UP000186914">
    <property type="component" value="Unassembled WGS sequence"/>
</dbReference>
<gene>
    <name evidence="2" type="ORF">SAMN05421858_4427</name>
</gene>
<evidence type="ECO:0000313" key="2">
    <source>
        <dbReference type="EMBL" id="SIR89548.1"/>
    </source>
</evidence>
<feature type="domain" description="Halobacterial output" evidence="1">
    <location>
        <begin position="42"/>
        <end position="108"/>
    </location>
</feature>
<dbReference type="OrthoDB" id="205616at2157"/>
<protein>
    <recommendedName>
        <fullName evidence="1">Halobacterial output domain-containing protein</fullName>
    </recommendedName>
</protein>